<dbReference type="InterPro" id="IPR027256">
    <property type="entry name" value="P-typ_ATPase_IB"/>
</dbReference>
<keyword evidence="10" id="KW-0547">Nucleotide-binding</keyword>
<dbReference type="EMBL" id="JAGKQH010000005">
    <property type="protein sequence ID" value="KAG6598889.1"/>
    <property type="molecule type" value="Genomic_DNA"/>
</dbReference>
<dbReference type="InterPro" id="IPR001757">
    <property type="entry name" value="P_typ_ATPase"/>
</dbReference>
<evidence type="ECO:0000256" key="9">
    <source>
        <dbReference type="ARBA" id="ARBA00023242"/>
    </source>
</evidence>
<evidence type="ECO:0000256" key="5">
    <source>
        <dbReference type="ARBA" id="ARBA00022989"/>
    </source>
</evidence>
<keyword evidence="14" id="KW-1185">Reference proteome</keyword>
<gene>
    <name evidence="13" type="primary">HMA2</name>
    <name evidence="13" type="ORF">SDJN03_08667</name>
</gene>
<organism evidence="13 14">
    <name type="scientific">Cucurbita argyrosperma subsp. sororia</name>
    <dbReference type="NCBI Taxonomy" id="37648"/>
    <lineage>
        <taxon>Eukaryota</taxon>
        <taxon>Viridiplantae</taxon>
        <taxon>Streptophyta</taxon>
        <taxon>Embryophyta</taxon>
        <taxon>Tracheophyta</taxon>
        <taxon>Spermatophyta</taxon>
        <taxon>Magnoliopsida</taxon>
        <taxon>eudicotyledons</taxon>
        <taxon>Gunneridae</taxon>
        <taxon>Pentapetalae</taxon>
        <taxon>rosids</taxon>
        <taxon>fabids</taxon>
        <taxon>Cucurbitales</taxon>
        <taxon>Cucurbitaceae</taxon>
        <taxon>Cucurbiteae</taxon>
        <taxon>Cucurbita</taxon>
    </lineage>
</organism>
<dbReference type="Proteomes" id="UP000685013">
    <property type="component" value="Chromosome 5"/>
</dbReference>
<dbReference type="InterPro" id="IPR018303">
    <property type="entry name" value="ATPase_P-typ_P_site"/>
</dbReference>
<feature type="transmembrane region" description="Helical" evidence="10">
    <location>
        <begin position="37"/>
        <end position="54"/>
    </location>
</feature>
<feature type="transmembrane region" description="Helical" evidence="10">
    <location>
        <begin position="618"/>
        <end position="640"/>
    </location>
</feature>
<evidence type="ECO:0000256" key="4">
    <source>
        <dbReference type="ARBA" id="ARBA00022692"/>
    </source>
</evidence>
<keyword evidence="8" id="KW-0804">Transcription</keyword>
<comment type="subcellular location">
    <subcellularLocation>
        <location evidence="2 10">Membrane</location>
    </subcellularLocation>
    <subcellularLocation>
        <location evidence="1">Nucleus</location>
    </subcellularLocation>
</comment>
<sequence>MSDRHRLLSNLIVKALNEARLEANVQLKGKGISKKKWPSPFAIASGLLLTASFLKYVYHPLRWLAVAAVAAGIFPILLKAISAVRHLRIDVNILAIIAVVGTMSMNDYMEGGSIVFLFSIAEWLESRASHKANAAMWSLMSLAPQKATIAETGEVVEVKEVKLKSVLAVKGGEVIPIDGIVVDGKCDVDEKSLTGETFPVPKLKDSLVWAGTINLNVFKTTVVAEDCVVAKMAEFVEEAQNNKSKTQRFIDECAKYYTPAVVVISACVAAIPAAFRVHNLSHWFHLALVVLVSACPCALILSTPVAAFCALTKAAMAGVLIKGSDHLEVLAKIKVVAFDKTGTITRGEFVVTDFQALRDDISFHTLLHWVSSIESKSSHPMAAALSTMQSCFLLILNLKKLRNLRTFQEKVFVGRLMGRIFTLEVQKLLPELAAPTKLEEEMKQGQTLGYVFCEEMAVGSFGLSDSCRSGAKEGMEELKSLGIKTAMLTGDCSAAAMHAQQQLENAVDVIHSELLPKEKANMIKEFKRDYGATAMVGDGLNDTPALATADIGISMGISGSPLATQTGNVILMSNDITKIPQAIKLARKSHAKVVQNVILSITTKIAILGLAIAGHPLVWAAVLADVGTCLLVILNSMLLLRGSDHKHGNKCCKSSKLCSTKHGRCDESNTRPSHHHHHHDHRCHVVDDKSPSRDNHNGDCGGIGGGTGPTAAAAAAAAQKQKLLLQRVETDIANIVDNFTHLVNVSRVNDPPVRNSQESFMMEMRASRMVQAADSLLKLVSELKQTAIFSGFASLNDHVEQRIVEFNQQAEQTDRILSKIEQPDMICCLAAIPAALLVQSPPMVSSLSSGGLSEGNLHVP</sequence>
<dbReference type="Pfam" id="PF00122">
    <property type="entry name" value="E1-E2_ATPase"/>
    <property type="match status" value="1"/>
</dbReference>
<dbReference type="GO" id="GO:0005524">
    <property type="term" value="F:ATP binding"/>
    <property type="evidence" value="ECO:0007669"/>
    <property type="project" value="UniProtKB-UniRule"/>
</dbReference>
<reference evidence="13 14" key="1">
    <citation type="journal article" date="2021" name="Hortic Res">
        <title>The domestication of Cucurbita argyrosperma as revealed by the genome of its wild relative.</title>
        <authorList>
            <person name="Barrera-Redondo J."/>
            <person name="Sanchez-de la Vega G."/>
            <person name="Aguirre-Liguori J.A."/>
            <person name="Castellanos-Morales G."/>
            <person name="Gutierrez-Guerrero Y.T."/>
            <person name="Aguirre-Dugua X."/>
            <person name="Aguirre-Planter E."/>
            <person name="Tenaillon M.I."/>
            <person name="Lira-Saade R."/>
            <person name="Eguiarte L.E."/>
        </authorList>
    </citation>
    <scope>NUCLEOTIDE SEQUENCE [LARGE SCALE GENOMIC DNA]</scope>
    <source>
        <strain evidence="13">JBR-2021</strain>
    </source>
</reference>
<evidence type="ECO:0000256" key="3">
    <source>
        <dbReference type="ARBA" id="ARBA00006024"/>
    </source>
</evidence>
<evidence type="ECO:0000256" key="7">
    <source>
        <dbReference type="ARBA" id="ARBA00023136"/>
    </source>
</evidence>
<comment type="similarity">
    <text evidence="3 10">Belongs to the cation transport ATPase (P-type) (TC 3.A.3) family. Type IB subfamily.</text>
</comment>
<dbReference type="GO" id="GO:0019829">
    <property type="term" value="F:ATPase-coupled monoatomic cation transmembrane transporter activity"/>
    <property type="evidence" value="ECO:0007669"/>
    <property type="project" value="InterPro"/>
</dbReference>
<feature type="compositionally biased region" description="Basic and acidic residues" evidence="11">
    <location>
        <begin position="683"/>
        <end position="697"/>
    </location>
</feature>
<dbReference type="PANTHER" id="PTHR48085:SF5">
    <property type="entry name" value="CADMIUM_ZINC-TRANSPORTING ATPASE HMA4-RELATED"/>
    <property type="match status" value="1"/>
</dbReference>
<dbReference type="GO" id="GO:0016887">
    <property type="term" value="F:ATP hydrolysis activity"/>
    <property type="evidence" value="ECO:0007669"/>
    <property type="project" value="InterPro"/>
</dbReference>
<dbReference type="GO" id="GO:0006357">
    <property type="term" value="P:regulation of transcription by RNA polymerase II"/>
    <property type="evidence" value="ECO:0007669"/>
    <property type="project" value="InterPro"/>
</dbReference>
<dbReference type="SFLD" id="SFLDF00027">
    <property type="entry name" value="p-type_atpase"/>
    <property type="match status" value="1"/>
</dbReference>
<dbReference type="Pfam" id="PF00702">
    <property type="entry name" value="Hydrolase"/>
    <property type="match status" value="1"/>
</dbReference>
<keyword evidence="6" id="KW-0805">Transcription regulation</keyword>
<feature type="region of interest" description="Disordered" evidence="11">
    <location>
        <begin position="662"/>
        <end position="703"/>
    </location>
</feature>
<comment type="caution">
    <text evidence="13">The sequence shown here is derived from an EMBL/GenBank/DDBJ whole genome shotgun (WGS) entry which is preliminary data.</text>
</comment>
<dbReference type="GO" id="GO:0016592">
    <property type="term" value="C:mediator complex"/>
    <property type="evidence" value="ECO:0007669"/>
    <property type="project" value="InterPro"/>
</dbReference>
<dbReference type="GO" id="GO:0046872">
    <property type="term" value="F:metal ion binding"/>
    <property type="evidence" value="ECO:0007669"/>
    <property type="project" value="UniProtKB-KW"/>
</dbReference>
<keyword evidence="10" id="KW-0067">ATP-binding</keyword>
<dbReference type="FunFam" id="2.70.150.10:FF:000002">
    <property type="entry name" value="Copper-transporting ATPase 1, putative"/>
    <property type="match status" value="1"/>
</dbReference>
<keyword evidence="4 10" id="KW-0812">Transmembrane</keyword>
<dbReference type="InterPro" id="IPR009332">
    <property type="entry name" value="Med22"/>
</dbReference>
<keyword evidence="7 10" id="KW-0472">Membrane</keyword>
<keyword evidence="10" id="KW-0479">Metal-binding</keyword>
<keyword evidence="9" id="KW-0539">Nucleus</keyword>
<feature type="transmembrane region" description="Helical" evidence="10">
    <location>
        <begin position="60"/>
        <end position="78"/>
    </location>
</feature>
<feature type="non-terminal residue" evidence="13">
    <location>
        <position position="1"/>
    </location>
</feature>
<keyword evidence="5 10" id="KW-1133">Transmembrane helix</keyword>
<accession>A0AAV6NJH8</accession>
<dbReference type="GO" id="GO:0016020">
    <property type="term" value="C:membrane"/>
    <property type="evidence" value="ECO:0007669"/>
    <property type="project" value="UniProtKB-SubCell"/>
</dbReference>
<feature type="transmembrane region" description="Helical" evidence="10">
    <location>
        <begin position="283"/>
        <end position="311"/>
    </location>
</feature>
<dbReference type="SFLD" id="SFLDG00002">
    <property type="entry name" value="C1.7:_P-type_atpase_like"/>
    <property type="match status" value="1"/>
</dbReference>
<dbReference type="InterPro" id="IPR051014">
    <property type="entry name" value="Cation_Transport_ATPase_IB"/>
</dbReference>
<dbReference type="InterPro" id="IPR059000">
    <property type="entry name" value="ATPase_P-type_domA"/>
</dbReference>
<evidence type="ECO:0000256" key="10">
    <source>
        <dbReference type="RuleBase" id="RU362081"/>
    </source>
</evidence>
<proteinExistence type="inferred from homology"/>
<dbReference type="NCBIfam" id="TIGR01494">
    <property type="entry name" value="ATPase_P-type"/>
    <property type="match status" value="2"/>
</dbReference>
<dbReference type="InterPro" id="IPR044492">
    <property type="entry name" value="P_typ_ATPase_HD_dom"/>
</dbReference>
<evidence type="ECO:0000256" key="2">
    <source>
        <dbReference type="ARBA" id="ARBA00004370"/>
    </source>
</evidence>
<protein>
    <submittedName>
        <fullName evidence="13">Cadmium/zinc-transporting ATPase HMA2</fullName>
    </submittedName>
</protein>
<name>A0AAV6NJH8_9ROSI</name>
<feature type="domain" description="P-type ATPase A" evidence="12">
    <location>
        <begin position="142"/>
        <end position="217"/>
    </location>
</feature>
<dbReference type="GO" id="GO:0003712">
    <property type="term" value="F:transcription coregulator activity"/>
    <property type="evidence" value="ECO:0007669"/>
    <property type="project" value="InterPro"/>
</dbReference>
<evidence type="ECO:0000256" key="8">
    <source>
        <dbReference type="ARBA" id="ARBA00023163"/>
    </source>
</evidence>
<dbReference type="Pfam" id="PF06179">
    <property type="entry name" value="Med22"/>
    <property type="match status" value="1"/>
</dbReference>
<dbReference type="AlphaFoldDB" id="A0AAV6NJH8"/>
<evidence type="ECO:0000313" key="13">
    <source>
        <dbReference type="EMBL" id="KAG6598889.1"/>
    </source>
</evidence>
<dbReference type="PANTHER" id="PTHR48085">
    <property type="entry name" value="CADMIUM/ZINC-TRANSPORTING ATPASE HMA2-RELATED"/>
    <property type="match status" value="1"/>
</dbReference>
<evidence type="ECO:0000259" key="12">
    <source>
        <dbReference type="Pfam" id="PF00122"/>
    </source>
</evidence>
<feature type="transmembrane region" description="Helical" evidence="10">
    <location>
        <begin position="593"/>
        <end position="612"/>
    </location>
</feature>
<feature type="transmembrane region" description="Helical" evidence="10">
    <location>
        <begin position="256"/>
        <end position="277"/>
    </location>
</feature>
<evidence type="ECO:0000256" key="6">
    <source>
        <dbReference type="ARBA" id="ARBA00023015"/>
    </source>
</evidence>
<dbReference type="SFLD" id="SFLDS00003">
    <property type="entry name" value="Haloacid_Dehalogenase"/>
    <property type="match status" value="1"/>
</dbReference>
<dbReference type="NCBIfam" id="TIGR01525">
    <property type="entry name" value="ATPase-IB_hvy"/>
    <property type="match status" value="1"/>
</dbReference>
<evidence type="ECO:0000256" key="1">
    <source>
        <dbReference type="ARBA" id="ARBA00004123"/>
    </source>
</evidence>
<dbReference type="CDD" id="cd02079">
    <property type="entry name" value="P-type_ATPase_HM"/>
    <property type="match status" value="1"/>
</dbReference>
<dbReference type="PROSITE" id="PS00154">
    <property type="entry name" value="ATPASE_E1_E2"/>
    <property type="match status" value="1"/>
</dbReference>
<evidence type="ECO:0000313" key="14">
    <source>
        <dbReference type="Proteomes" id="UP000685013"/>
    </source>
</evidence>
<evidence type="ECO:0000256" key="11">
    <source>
        <dbReference type="SAM" id="MobiDB-lite"/>
    </source>
</evidence>
<feature type="compositionally biased region" description="Basic residues" evidence="11">
    <location>
        <begin position="672"/>
        <end position="682"/>
    </location>
</feature>